<feature type="compositionally biased region" description="Low complexity" evidence="1">
    <location>
        <begin position="366"/>
        <end position="379"/>
    </location>
</feature>
<proteinExistence type="predicted"/>
<dbReference type="Proteomes" id="UP000193411">
    <property type="component" value="Unassembled WGS sequence"/>
</dbReference>
<evidence type="ECO:0008006" key="4">
    <source>
        <dbReference type="Google" id="ProtNLM"/>
    </source>
</evidence>
<keyword evidence="3" id="KW-1185">Reference proteome</keyword>
<dbReference type="AlphaFoldDB" id="A0A1Y2HLX8"/>
<feature type="region of interest" description="Disordered" evidence="1">
    <location>
        <begin position="365"/>
        <end position="390"/>
    </location>
</feature>
<dbReference type="OrthoDB" id="8954335at2759"/>
<feature type="region of interest" description="Disordered" evidence="1">
    <location>
        <begin position="446"/>
        <end position="468"/>
    </location>
</feature>
<dbReference type="EMBL" id="MCFL01000021">
    <property type="protein sequence ID" value="ORZ35598.1"/>
    <property type="molecule type" value="Genomic_DNA"/>
</dbReference>
<evidence type="ECO:0000256" key="1">
    <source>
        <dbReference type="SAM" id="MobiDB-lite"/>
    </source>
</evidence>
<dbReference type="SUPFAM" id="SSF52540">
    <property type="entry name" value="P-loop containing nucleoside triphosphate hydrolases"/>
    <property type="match status" value="1"/>
</dbReference>
<feature type="region of interest" description="Disordered" evidence="1">
    <location>
        <begin position="16"/>
        <end position="39"/>
    </location>
</feature>
<dbReference type="Gene3D" id="3.40.50.300">
    <property type="entry name" value="P-loop containing nucleotide triphosphate hydrolases"/>
    <property type="match status" value="1"/>
</dbReference>
<dbReference type="InterPro" id="IPR027417">
    <property type="entry name" value="P-loop_NTPase"/>
</dbReference>
<reference evidence="2 3" key="1">
    <citation type="submission" date="2016-07" db="EMBL/GenBank/DDBJ databases">
        <title>Pervasive Adenine N6-methylation of Active Genes in Fungi.</title>
        <authorList>
            <consortium name="DOE Joint Genome Institute"/>
            <person name="Mondo S.J."/>
            <person name="Dannebaum R.O."/>
            <person name="Kuo R.C."/>
            <person name="Labutti K."/>
            <person name="Haridas S."/>
            <person name="Kuo A."/>
            <person name="Salamov A."/>
            <person name="Ahrendt S.R."/>
            <person name="Lipzen A."/>
            <person name="Sullivan W."/>
            <person name="Andreopoulos W.B."/>
            <person name="Clum A."/>
            <person name="Lindquist E."/>
            <person name="Daum C."/>
            <person name="Ramamoorthy G.K."/>
            <person name="Gryganskyi A."/>
            <person name="Culley D."/>
            <person name="Magnuson J.K."/>
            <person name="James T.Y."/>
            <person name="O'Malley M.A."/>
            <person name="Stajich J.E."/>
            <person name="Spatafora J.W."/>
            <person name="Visel A."/>
            <person name="Grigoriev I.V."/>
        </authorList>
    </citation>
    <scope>NUCLEOTIDE SEQUENCE [LARGE SCALE GENOMIC DNA]</scope>
    <source>
        <strain evidence="2 3">PL171</strain>
    </source>
</reference>
<organism evidence="2 3">
    <name type="scientific">Catenaria anguillulae PL171</name>
    <dbReference type="NCBI Taxonomy" id="765915"/>
    <lineage>
        <taxon>Eukaryota</taxon>
        <taxon>Fungi</taxon>
        <taxon>Fungi incertae sedis</taxon>
        <taxon>Blastocladiomycota</taxon>
        <taxon>Blastocladiomycetes</taxon>
        <taxon>Blastocladiales</taxon>
        <taxon>Catenariaceae</taxon>
        <taxon>Catenaria</taxon>
    </lineage>
</organism>
<dbReference type="STRING" id="765915.A0A1Y2HLX8"/>
<dbReference type="PRINTS" id="PR00449">
    <property type="entry name" value="RASTRNSFRMNG"/>
</dbReference>
<comment type="caution">
    <text evidence="2">The sequence shown here is derived from an EMBL/GenBank/DDBJ whole genome shotgun (WGS) entry which is preliminary data.</text>
</comment>
<evidence type="ECO:0000313" key="3">
    <source>
        <dbReference type="Proteomes" id="UP000193411"/>
    </source>
</evidence>
<gene>
    <name evidence="2" type="ORF">BCR44DRAFT_1114716</name>
</gene>
<accession>A0A1Y2HLX8</accession>
<name>A0A1Y2HLX8_9FUNG</name>
<protein>
    <recommendedName>
        <fullName evidence="4">P-loop containing nucleoside triphosphate hydrolase protein</fullName>
    </recommendedName>
</protein>
<evidence type="ECO:0000313" key="2">
    <source>
        <dbReference type="EMBL" id="ORZ35598.1"/>
    </source>
</evidence>
<sequence length="468" mass="47146">MATAWIQSALSAVGVGTGSESPSIPSTPHHHAGSFVARNGSNSDIALGASTSAATPVTSSSQPAFSASNLPEHNARARIVIVGDPGTGRSTLLQLLTSVDASTRLPDDQEGHATPLRTASPALAGAGDSGGAFTGVRLHTVAATFKSYWLEIVTLPRGHFGAGARATIYSGIDGVIALYDAAVPRTLDAMWRHVAEVLAAIGPGATILKPGEDLGSISARMGGDAGPAVPVLVVGTKCDLVPGLTPSYSTTGRQGAATATAAHSRAASISEVVGINEFVMSKYSPPPPELFHAFFDQVIAARYYAPSPHMHVQHQQQHSHSSSYASAAASGGLTMSAGASHSPASYSYGAPPSPMLSAFPGAQGQASLAAPPATPLLSSVHTPSVPTPKMHRSTTLLQSAAAGGYSGSGESASSLMDVSSELDGAANGPVQPTGSRRRMVVAVGGNRAPAGTRGGRTGGLLFPSTPTT</sequence>